<accession>A0A7R9K2X1</accession>
<evidence type="ECO:0000259" key="10">
    <source>
        <dbReference type="Pfam" id="PF03769"/>
    </source>
</evidence>
<evidence type="ECO:0000256" key="2">
    <source>
        <dbReference type="ARBA" id="ARBA00007550"/>
    </source>
</evidence>
<feature type="domain" description="Attacin C-terminal" evidence="10">
    <location>
        <begin position="73"/>
        <end position="122"/>
    </location>
</feature>
<evidence type="ECO:0000256" key="7">
    <source>
        <dbReference type="ARBA" id="ARBA00023022"/>
    </source>
</evidence>
<evidence type="ECO:0000256" key="5">
    <source>
        <dbReference type="ARBA" id="ARBA00022588"/>
    </source>
</evidence>
<protein>
    <recommendedName>
        <fullName evidence="10">Attacin C-terminal domain-containing protein</fullName>
    </recommendedName>
</protein>
<feature type="chain" id="PRO_5031527558" description="Attacin C-terminal domain-containing protein" evidence="9">
    <location>
        <begin position="19"/>
        <end position="302"/>
    </location>
</feature>
<keyword evidence="3" id="KW-0964">Secreted</keyword>
<feature type="signal peptide" evidence="9">
    <location>
        <begin position="1"/>
        <end position="18"/>
    </location>
</feature>
<dbReference type="InterPro" id="IPR005521">
    <property type="entry name" value="Attacin_C"/>
</dbReference>
<dbReference type="GO" id="GO:0042742">
    <property type="term" value="P:defense response to bacterium"/>
    <property type="evidence" value="ECO:0007669"/>
    <property type="project" value="UniProtKB-KW"/>
</dbReference>
<feature type="domain" description="Attacin C-terminal" evidence="10">
    <location>
        <begin position="234"/>
        <end position="301"/>
    </location>
</feature>
<sequence>MNHLTTILLVASLAVCWSELGTSAAVDAPLPYMYLLQPVYIRAAEESYGAEEGSQPLVEEQQHVMTRERGVGTVVSGQAQGNVYRSPDGNTRVDAHGQWQRVYDGPQRGQRTHGAGVTFSHRCKQHSSSLLPTNLCEIYKFSIYTTMNQLTTILLVASLAVCWSELGTSAAVDAPLPYMYLLQPVYIRAADESYGAEEGSQPLVEEQQHVSGRVRRSFAPGAPQLPTSGNGNGNGNGNGVDVSVTRERGVGTVVSGQAQGNVYRSPDGNTRVDAHGQWQRVYDGPQRGQRTHGAGVTFSHRW</sequence>
<keyword evidence="4" id="KW-0929">Antimicrobial</keyword>
<feature type="region of interest" description="Disordered" evidence="8">
    <location>
        <begin position="283"/>
        <end position="302"/>
    </location>
</feature>
<evidence type="ECO:0000313" key="11">
    <source>
        <dbReference type="EMBL" id="CAD7601273.1"/>
    </source>
</evidence>
<proteinExistence type="inferred from homology"/>
<organism evidence="11">
    <name type="scientific">Timema genevievae</name>
    <name type="common">Walking stick</name>
    <dbReference type="NCBI Taxonomy" id="629358"/>
    <lineage>
        <taxon>Eukaryota</taxon>
        <taxon>Metazoa</taxon>
        <taxon>Ecdysozoa</taxon>
        <taxon>Arthropoda</taxon>
        <taxon>Hexapoda</taxon>
        <taxon>Insecta</taxon>
        <taxon>Pterygota</taxon>
        <taxon>Neoptera</taxon>
        <taxon>Polyneoptera</taxon>
        <taxon>Phasmatodea</taxon>
        <taxon>Timematodea</taxon>
        <taxon>Timematoidea</taxon>
        <taxon>Timematidae</taxon>
        <taxon>Timema</taxon>
    </lineage>
</organism>
<evidence type="ECO:0000256" key="8">
    <source>
        <dbReference type="SAM" id="MobiDB-lite"/>
    </source>
</evidence>
<gene>
    <name evidence="11" type="ORF">TGEB3V08_LOCUS7891</name>
</gene>
<dbReference type="GO" id="GO:0045087">
    <property type="term" value="P:innate immune response"/>
    <property type="evidence" value="ECO:0007669"/>
    <property type="project" value="UniProtKB-KW"/>
</dbReference>
<dbReference type="EMBL" id="OE842737">
    <property type="protein sequence ID" value="CAD7601273.1"/>
    <property type="molecule type" value="Genomic_DNA"/>
</dbReference>
<comment type="similarity">
    <text evidence="2">Belongs to the attacin/sarcotoxin-2 family.</text>
</comment>
<dbReference type="GO" id="GO:0005576">
    <property type="term" value="C:extracellular region"/>
    <property type="evidence" value="ECO:0007669"/>
    <property type="project" value="UniProtKB-SubCell"/>
</dbReference>
<keyword evidence="7" id="KW-0044">Antibiotic</keyword>
<evidence type="ECO:0000256" key="3">
    <source>
        <dbReference type="ARBA" id="ARBA00022525"/>
    </source>
</evidence>
<feature type="region of interest" description="Disordered" evidence="8">
    <location>
        <begin position="217"/>
        <end position="242"/>
    </location>
</feature>
<comment type="subcellular location">
    <subcellularLocation>
        <location evidence="1">Secreted</location>
    </subcellularLocation>
</comment>
<evidence type="ECO:0000256" key="6">
    <source>
        <dbReference type="ARBA" id="ARBA00022859"/>
    </source>
</evidence>
<dbReference type="AlphaFoldDB" id="A0A7R9K2X1"/>
<dbReference type="Pfam" id="PF03769">
    <property type="entry name" value="Attacin_C"/>
    <property type="match status" value="2"/>
</dbReference>
<keyword evidence="6" id="KW-0391">Immunity</keyword>
<name>A0A7R9K2X1_TIMGE</name>
<keyword evidence="5" id="KW-0399">Innate immunity</keyword>
<evidence type="ECO:0000256" key="9">
    <source>
        <dbReference type="SAM" id="SignalP"/>
    </source>
</evidence>
<evidence type="ECO:0000256" key="1">
    <source>
        <dbReference type="ARBA" id="ARBA00004613"/>
    </source>
</evidence>
<keyword evidence="9" id="KW-0732">Signal</keyword>
<evidence type="ECO:0000256" key="4">
    <source>
        <dbReference type="ARBA" id="ARBA00022529"/>
    </source>
</evidence>
<reference evidence="11" key="1">
    <citation type="submission" date="2020-11" db="EMBL/GenBank/DDBJ databases">
        <authorList>
            <person name="Tran Van P."/>
        </authorList>
    </citation>
    <scope>NUCLEOTIDE SEQUENCE</scope>
</reference>